<dbReference type="Pfam" id="PF21989">
    <property type="entry name" value="RA_2"/>
    <property type="match status" value="1"/>
</dbReference>
<dbReference type="GeneID" id="10500026"/>
<name>F0ZNW8_DICPU</name>
<dbReference type="AlphaFoldDB" id="F0ZNW8"/>
<evidence type="ECO:0000313" key="4">
    <source>
        <dbReference type="Proteomes" id="UP000001064"/>
    </source>
</evidence>
<dbReference type="SUPFAM" id="SSF54236">
    <property type="entry name" value="Ubiquitin-like"/>
    <property type="match status" value="1"/>
</dbReference>
<accession>F0ZNW8</accession>
<evidence type="ECO:0000313" key="3">
    <source>
        <dbReference type="EMBL" id="EGC34364.1"/>
    </source>
</evidence>
<dbReference type="Proteomes" id="UP000001064">
    <property type="component" value="Unassembled WGS sequence"/>
</dbReference>
<dbReference type="eggNOG" id="ENOG502RIHG">
    <property type="taxonomic scope" value="Eukaryota"/>
</dbReference>
<sequence length="67" mass="7866">DVVIKVFFADGSYKSMRVNEDDTTKQVIETILQKVTFTKTNGLLLYTASRETNCKYHQYHIIIILFY</sequence>
<gene>
    <name evidence="3" type="ORF">DICPUDRAFT_35121</name>
</gene>
<dbReference type="PROSITE" id="PS50200">
    <property type="entry name" value="RA"/>
    <property type="match status" value="1"/>
</dbReference>
<protein>
    <recommendedName>
        <fullName evidence="5">Ras-associating domain-containing protein</fullName>
    </recommendedName>
</protein>
<dbReference type="OrthoDB" id="10438105at2759"/>
<dbReference type="InterPro" id="IPR000159">
    <property type="entry name" value="RA_dom"/>
</dbReference>
<organism evidence="3 4">
    <name type="scientific">Dictyostelium purpureum</name>
    <name type="common">Slime mold</name>
    <dbReference type="NCBI Taxonomy" id="5786"/>
    <lineage>
        <taxon>Eukaryota</taxon>
        <taxon>Amoebozoa</taxon>
        <taxon>Evosea</taxon>
        <taxon>Eumycetozoa</taxon>
        <taxon>Dictyostelia</taxon>
        <taxon>Dictyosteliales</taxon>
        <taxon>Dictyosteliaceae</taxon>
        <taxon>Dictyostelium</taxon>
    </lineage>
</organism>
<reference evidence="4" key="1">
    <citation type="journal article" date="2011" name="Genome Biol.">
        <title>Comparative genomics of the social amoebae Dictyostelium discoideum and Dictyostelium purpureum.</title>
        <authorList>
            <consortium name="US DOE Joint Genome Institute (JGI-PGF)"/>
            <person name="Sucgang R."/>
            <person name="Kuo A."/>
            <person name="Tian X."/>
            <person name="Salerno W."/>
            <person name="Parikh A."/>
            <person name="Feasley C.L."/>
            <person name="Dalin E."/>
            <person name="Tu H."/>
            <person name="Huang E."/>
            <person name="Barry K."/>
            <person name="Lindquist E."/>
            <person name="Shapiro H."/>
            <person name="Bruce D."/>
            <person name="Schmutz J."/>
            <person name="Salamov A."/>
            <person name="Fey P."/>
            <person name="Gaudet P."/>
            <person name="Anjard C."/>
            <person name="Babu M.M."/>
            <person name="Basu S."/>
            <person name="Bushmanova Y."/>
            <person name="van der Wel H."/>
            <person name="Katoh-Kurasawa M."/>
            <person name="Dinh C."/>
            <person name="Coutinho P.M."/>
            <person name="Saito T."/>
            <person name="Elias M."/>
            <person name="Schaap P."/>
            <person name="Kay R.R."/>
            <person name="Henrissat B."/>
            <person name="Eichinger L."/>
            <person name="Rivero F."/>
            <person name="Putnam N.H."/>
            <person name="West C.M."/>
            <person name="Loomis W.F."/>
            <person name="Chisholm R.L."/>
            <person name="Shaulsky G."/>
            <person name="Strassmann J.E."/>
            <person name="Queller D.C."/>
            <person name="Kuspa A."/>
            <person name="Grigoriev I.V."/>
        </authorList>
    </citation>
    <scope>NUCLEOTIDE SEQUENCE [LARGE SCALE GENOMIC DNA]</scope>
    <source>
        <strain evidence="4">QSDP1</strain>
    </source>
</reference>
<dbReference type="OMA" id="SRETNCK"/>
<feature type="domain" description="FERM" evidence="1">
    <location>
        <begin position="2"/>
        <end position="67"/>
    </location>
</feature>
<dbReference type="Gene3D" id="3.10.20.90">
    <property type="entry name" value="Phosphatidylinositol 3-kinase Catalytic Subunit, Chain A, domain 1"/>
    <property type="match status" value="1"/>
</dbReference>
<dbReference type="InterPro" id="IPR029071">
    <property type="entry name" value="Ubiquitin-like_domsf"/>
</dbReference>
<dbReference type="VEuPathDB" id="AmoebaDB:DICPUDRAFT_35121"/>
<dbReference type="GO" id="GO:0007165">
    <property type="term" value="P:signal transduction"/>
    <property type="evidence" value="ECO:0007669"/>
    <property type="project" value="InterPro"/>
</dbReference>
<evidence type="ECO:0008006" key="5">
    <source>
        <dbReference type="Google" id="ProtNLM"/>
    </source>
</evidence>
<keyword evidence="4" id="KW-1185">Reference proteome</keyword>
<feature type="non-terminal residue" evidence="3">
    <location>
        <position position="1"/>
    </location>
</feature>
<feature type="domain" description="Ras-associating" evidence="2">
    <location>
        <begin position="1"/>
        <end position="34"/>
    </location>
</feature>
<dbReference type="RefSeq" id="XP_003289098.1">
    <property type="nucleotide sequence ID" value="XM_003289050.1"/>
</dbReference>
<evidence type="ECO:0000259" key="1">
    <source>
        <dbReference type="PROSITE" id="PS50057"/>
    </source>
</evidence>
<dbReference type="EMBL" id="GL871100">
    <property type="protein sequence ID" value="EGC34364.1"/>
    <property type="molecule type" value="Genomic_DNA"/>
</dbReference>
<dbReference type="FunCoup" id="F0ZNW8">
    <property type="interactions" value="140"/>
</dbReference>
<evidence type="ECO:0000259" key="2">
    <source>
        <dbReference type="PROSITE" id="PS50200"/>
    </source>
</evidence>
<dbReference type="InParanoid" id="F0ZNW8"/>
<dbReference type="KEGG" id="dpp:DICPUDRAFT_35121"/>
<proteinExistence type="predicted"/>
<dbReference type="InterPro" id="IPR000299">
    <property type="entry name" value="FERM_domain"/>
</dbReference>
<dbReference type="PROSITE" id="PS50057">
    <property type="entry name" value="FERM_3"/>
    <property type="match status" value="1"/>
</dbReference>